<sequence>MSKQIRQKIALAIHNTFRSSASPRKQSSTIKSKISSSCCSITKPQDYEYIPYQPKPSSSSLHNDYVDLSECHSWSSRDSGISFDSNISSLSSISQHHHQQQQQQHQQLQSTRTHADDSCSLSTLSDVSVIPHDEMNISNFDVTGWHSLPELLECCHCECHHHIDNIGQSDDCRDDNMFDEKWQDFEQARGIDEVACDTPITPPPLSQPSTGRTTSFGHPHR</sequence>
<evidence type="ECO:0000313" key="2">
    <source>
        <dbReference type="EMBL" id="CAF0959870.1"/>
    </source>
</evidence>
<organism evidence="2 3">
    <name type="scientific">Adineta ricciae</name>
    <name type="common">Rotifer</name>
    <dbReference type="NCBI Taxonomy" id="249248"/>
    <lineage>
        <taxon>Eukaryota</taxon>
        <taxon>Metazoa</taxon>
        <taxon>Spiralia</taxon>
        <taxon>Gnathifera</taxon>
        <taxon>Rotifera</taxon>
        <taxon>Eurotatoria</taxon>
        <taxon>Bdelloidea</taxon>
        <taxon>Adinetida</taxon>
        <taxon>Adinetidae</taxon>
        <taxon>Adineta</taxon>
    </lineage>
</organism>
<reference evidence="2" key="1">
    <citation type="submission" date="2021-02" db="EMBL/GenBank/DDBJ databases">
        <authorList>
            <person name="Nowell W R."/>
        </authorList>
    </citation>
    <scope>NUCLEOTIDE SEQUENCE</scope>
</reference>
<comment type="caution">
    <text evidence="2">The sequence shown here is derived from an EMBL/GenBank/DDBJ whole genome shotgun (WGS) entry which is preliminary data.</text>
</comment>
<gene>
    <name evidence="2" type="ORF">EDS130_LOCUS12792</name>
</gene>
<feature type="region of interest" description="Disordered" evidence="1">
    <location>
        <begin position="199"/>
        <end position="221"/>
    </location>
</feature>
<evidence type="ECO:0000256" key="1">
    <source>
        <dbReference type="SAM" id="MobiDB-lite"/>
    </source>
</evidence>
<name>A0A814DL56_ADIRI</name>
<proteinExistence type="predicted"/>
<accession>A0A814DL56</accession>
<dbReference type="EMBL" id="CAJNOJ010000049">
    <property type="protein sequence ID" value="CAF0959870.1"/>
    <property type="molecule type" value="Genomic_DNA"/>
</dbReference>
<feature type="region of interest" description="Disordered" evidence="1">
    <location>
        <begin position="92"/>
        <end position="114"/>
    </location>
</feature>
<dbReference type="Proteomes" id="UP000663852">
    <property type="component" value="Unassembled WGS sequence"/>
</dbReference>
<dbReference type="OrthoDB" id="10051807at2759"/>
<protein>
    <submittedName>
        <fullName evidence="2">Uncharacterized protein</fullName>
    </submittedName>
</protein>
<dbReference type="AlphaFoldDB" id="A0A814DL56"/>
<evidence type="ECO:0000313" key="3">
    <source>
        <dbReference type="Proteomes" id="UP000663852"/>
    </source>
</evidence>
<feature type="compositionally biased region" description="Low complexity" evidence="1">
    <location>
        <begin position="92"/>
        <end position="110"/>
    </location>
</feature>
<feature type="compositionally biased region" description="Polar residues" evidence="1">
    <location>
        <begin position="207"/>
        <end position="221"/>
    </location>
</feature>